<dbReference type="AlphaFoldDB" id="A0A8D8R3U3"/>
<keyword evidence="1" id="KW-1133">Transmembrane helix</keyword>
<organism evidence="2">
    <name type="scientific">Cacopsylla melanoneura</name>
    <dbReference type="NCBI Taxonomy" id="428564"/>
    <lineage>
        <taxon>Eukaryota</taxon>
        <taxon>Metazoa</taxon>
        <taxon>Ecdysozoa</taxon>
        <taxon>Arthropoda</taxon>
        <taxon>Hexapoda</taxon>
        <taxon>Insecta</taxon>
        <taxon>Pterygota</taxon>
        <taxon>Neoptera</taxon>
        <taxon>Paraneoptera</taxon>
        <taxon>Hemiptera</taxon>
        <taxon>Sternorrhyncha</taxon>
        <taxon>Psylloidea</taxon>
        <taxon>Psyllidae</taxon>
        <taxon>Psyllinae</taxon>
        <taxon>Cacopsylla</taxon>
    </lineage>
</organism>
<keyword evidence="1" id="KW-0472">Membrane</keyword>
<dbReference type="EMBL" id="HBUF01123800">
    <property type="protein sequence ID" value="CAG6642697.1"/>
    <property type="molecule type" value="Transcribed_RNA"/>
</dbReference>
<evidence type="ECO:0000256" key="1">
    <source>
        <dbReference type="SAM" id="Phobius"/>
    </source>
</evidence>
<name>A0A8D8R3U3_9HEMI</name>
<accession>A0A8D8R3U3</accession>
<sequence length="104" mass="12042">MLRTKGASLHHHFFCGRVFVRQEDTILKLVLSFFVINLLSPIILGLMVPFFFVFGCIKQRLFLSVSNSVLLGLFVSLERSFLRTGSSRFLFQKCRNLQVYFTVC</sequence>
<evidence type="ECO:0000313" key="2">
    <source>
        <dbReference type="EMBL" id="CAG6642697.1"/>
    </source>
</evidence>
<dbReference type="EMBL" id="HBUF01123799">
    <property type="protein sequence ID" value="CAG6642696.1"/>
    <property type="molecule type" value="Transcribed_RNA"/>
</dbReference>
<feature type="transmembrane region" description="Helical" evidence="1">
    <location>
        <begin position="29"/>
        <end position="55"/>
    </location>
</feature>
<keyword evidence="1" id="KW-0812">Transmembrane</keyword>
<evidence type="ECO:0008006" key="3">
    <source>
        <dbReference type="Google" id="ProtNLM"/>
    </source>
</evidence>
<proteinExistence type="predicted"/>
<protein>
    <recommendedName>
        <fullName evidence="3">Transmembrane protein</fullName>
    </recommendedName>
</protein>
<reference evidence="2" key="1">
    <citation type="submission" date="2021-05" db="EMBL/GenBank/DDBJ databases">
        <authorList>
            <person name="Alioto T."/>
            <person name="Alioto T."/>
            <person name="Gomez Garrido J."/>
        </authorList>
    </citation>
    <scope>NUCLEOTIDE SEQUENCE</scope>
</reference>